<dbReference type="GO" id="GO:0003677">
    <property type="term" value="F:DNA binding"/>
    <property type="evidence" value="ECO:0007669"/>
    <property type="project" value="InterPro"/>
</dbReference>
<feature type="domain" description="hAT-like transposase RNase-H fold" evidence="1">
    <location>
        <begin position="57"/>
        <end position="145"/>
    </location>
</feature>
<keyword evidence="3" id="KW-1185">Reference proteome</keyword>
<dbReference type="PANTHER" id="PTHR23272">
    <property type="entry name" value="BED FINGER-RELATED"/>
    <property type="match status" value="1"/>
</dbReference>
<dbReference type="InterPro" id="IPR025525">
    <property type="entry name" value="hAT-like_transposase_RNase-H"/>
</dbReference>
<organism evidence="2 3">
    <name type="scientific">Lithospermum erythrorhizon</name>
    <name type="common">Purple gromwell</name>
    <name type="synonym">Lithospermum officinale var. erythrorhizon</name>
    <dbReference type="NCBI Taxonomy" id="34254"/>
    <lineage>
        <taxon>Eukaryota</taxon>
        <taxon>Viridiplantae</taxon>
        <taxon>Streptophyta</taxon>
        <taxon>Embryophyta</taxon>
        <taxon>Tracheophyta</taxon>
        <taxon>Spermatophyta</taxon>
        <taxon>Magnoliopsida</taxon>
        <taxon>eudicotyledons</taxon>
        <taxon>Gunneridae</taxon>
        <taxon>Pentapetalae</taxon>
        <taxon>asterids</taxon>
        <taxon>lamiids</taxon>
        <taxon>Boraginales</taxon>
        <taxon>Boraginaceae</taxon>
        <taxon>Boraginoideae</taxon>
        <taxon>Lithospermeae</taxon>
        <taxon>Lithospermum</taxon>
    </lineage>
</organism>
<dbReference type="Pfam" id="PF14372">
    <property type="entry name" value="hAT-like_RNase-H"/>
    <property type="match status" value="1"/>
</dbReference>
<dbReference type="InterPro" id="IPR012337">
    <property type="entry name" value="RNaseH-like_sf"/>
</dbReference>
<evidence type="ECO:0000313" key="2">
    <source>
        <dbReference type="EMBL" id="GAA0184656.1"/>
    </source>
</evidence>
<evidence type="ECO:0000259" key="1">
    <source>
        <dbReference type="Pfam" id="PF14372"/>
    </source>
</evidence>
<dbReference type="Proteomes" id="UP001454036">
    <property type="component" value="Unassembled WGS sequence"/>
</dbReference>
<dbReference type="AlphaFoldDB" id="A0AAV3RSI4"/>
<comment type="caution">
    <text evidence="2">The sequence shown here is derived from an EMBL/GenBank/DDBJ whole genome shotgun (WGS) entry which is preliminary data.</text>
</comment>
<proteinExistence type="predicted"/>
<evidence type="ECO:0000313" key="3">
    <source>
        <dbReference type="Proteomes" id="UP001454036"/>
    </source>
</evidence>
<dbReference type="PANTHER" id="PTHR23272:SF182">
    <property type="entry name" value="OS09G0381850 PROTEIN"/>
    <property type="match status" value="1"/>
</dbReference>
<reference evidence="2 3" key="1">
    <citation type="submission" date="2024-01" db="EMBL/GenBank/DDBJ databases">
        <title>The complete chloroplast genome sequence of Lithospermum erythrorhizon: insights into the phylogenetic relationship among Boraginaceae species and the maternal lineages of purple gromwells.</title>
        <authorList>
            <person name="Okada T."/>
            <person name="Watanabe K."/>
        </authorList>
    </citation>
    <scope>NUCLEOTIDE SEQUENCE [LARGE SCALE GENOMIC DNA]</scope>
</reference>
<protein>
    <recommendedName>
        <fullName evidence="1">hAT-like transposase RNase-H fold domain-containing protein</fullName>
    </recommendedName>
</protein>
<accession>A0AAV3RSI4</accession>
<sequence length="208" mass="24166">MKRAISLVNRISLTTDLWWSEENGSFMHVLPNQLDWEIVYDICKFLEVFADVTAIISGSSYPTVNLFLAEPYRVKVLIGENCERARNLHLQMLASQMKVKYEKYWSQSNILISIGDVLDPRYKMIFITWVYPFLYTLGDDAKKREDELSSHLFPCLSCMKSHTKEMILKEQLIKQGVVLVMFLLEARVDDLLEFHFGEEPVSTSTTKP</sequence>
<dbReference type="SUPFAM" id="SSF53098">
    <property type="entry name" value="Ribonuclease H-like"/>
    <property type="match status" value="1"/>
</dbReference>
<gene>
    <name evidence="2" type="ORF">LIER_31944</name>
</gene>
<dbReference type="EMBL" id="BAABME010012057">
    <property type="protein sequence ID" value="GAA0184656.1"/>
    <property type="molecule type" value="Genomic_DNA"/>
</dbReference>
<name>A0AAV3RSI4_LITER</name>